<dbReference type="Proteomes" id="UP000823775">
    <property type="component" value="Unassembled WGS sequence"/>
</dbReference>
<accession>A0ABS8SU06</accession>
<feature type="non-terminal residue" evidence="1">
    <location>
        <position position="1"/>
    </location>
</feature>
<evidence type="ECO:0000313" key="1">
    <source>
        <dbReference type="EMBL" id="MCD7462351.1"/>
    </source>
</evidence>
<name>A0ABS8SU06_DATST</name>
<comment type="caution">
    <text evidence="1">The sequence shown here is derived from an EMBL/GenBank/DDBJ whole genome shotgun (WGS) entry which is preliminary data.</text>
</comment>
<gene>
    <name evidence="1" type="ORF">HAX54_048324</name>
</gene>
<protein>
    <submittedName>
        <fullName evidence="1">Uncharacterized protein</fullName>
    </submittedName>
</protein>
<feature type="non-terminal residue" evidence="1">
    <location>
        <position position="55"/>
    </location>
</feature>
<proteinExistence type="predicted"/>
<dbReference type="EMBL" id="JACEIK010000796">
    <property type="protein sequence ID" value="MCD7462351.1"/>
    <property type="molecule type" value="Genomic_DNA"/>
</dbReference>
<sequence>PHCTGTPRVKTDEMSVWCRMNYIFPVHCEGQVANRYLVGLHLRSSNIPPVLPALN</sequence>
<reference evidence="1 2" key="1">
    <citation type="journal article" date="2021" name="BMC Genomics">
        <title>Datura genome reveals duplications of psychoactive alkaloid biosynthetic genes and high mutation rate following tissue culture.</title>
        <authorList>
            <person name="Rajewski A."/>
            <person name="Carter-House D."/>
            <person name="Stajich J."/>
            <person name="Litt A."/>
        </authorList>
    </citation>
    <scope>NUCLEOTIDE SEQUENCE [LARGE SCALE GENOMIC DNA]</scope>
    <source>
        <strain evidence="1">AR-01</strain>
    </source>
</reference>
<keyword evidence="2" id="KW-1185">Reference proteome</keyword>
<organism evidence="1 2">
    <name type="scientific">Datura stramonium</name>
    <name type="common">Jimsonweed</name>
    <name type="synonym">Common thornapple</name>
    <dbReference type="NCBI Taxonomy" id="4076"/>
    <lineage>
        <taxon>Eukaryota</taxon>
        <taxon>Viridiplantae</taxon>
        <taxon>Streptophyta</taxon>
        <taxon>Embryophyta</taxon>
        <taxon>Tracheophyta</taxon>
        <taxon>Spermatophyta</taxon>
        <taxon>Magnoliopsida</taxon>
        <taxon>eudicotyledons</taxon>
        <taxon>Gunneridae</taxon>
        <taxon>Pentapetalae</taxon>
        <taxon>asterids</taxon>
        <taxon>lamiids</taxon>
        <taxon>Solanales</taxon>
        <taxon>Solanaceae</taxon>
        <taxon>Solanoideae</taxon>
        <taxon>Datureae</taxon>
        <taxon>Datura</taxon>
    </lineage>
</organism>
<evidence type="ECO:0000313" key="2">
    <source>
        <dbReference type="Proteomes" id="UP000823775"/>
    </source>
</evidence>